<dbReference type="Pfam" id="PF04964">
    <property type="entry name" value="Flp_Fap"/>
    <property type="match status" value="1"/>
</dbReference>
<sequence>MQSIIAQAKRFMREEEGATMVEYGLMVALIAIVCIAAVTSIGNHLNLIFSDIAGSL</sequence>
<dbReference type="AlphaFoldDB" id="A0A2T3XUN2"/>
<dbReference type="Proteomes" id="UP000240638">
    <property type="component" value="Unassembled WGS sequence"/>
</dbReference>
<comment type="caution">
    <text evidence="2">The sequence shown here is derived from an EMBL/GenBank/DDBJ whole genome shotgun (WGS) entry which is preliminary data.</text>
</comment>
<dbReference type="EMBL" id="PYUC01000006">
    <property type="protein sequence ID" value="PTB20233.1"/>
    <property type="molecule type" value="Genomic_DNA"/>
</dbReference>
<gene>
    <name evidence="2" type="ORF">C9I57_14245</name>
</gene>
<evidence type="ECO:0000313" key="3">
    <source>
        <dbReference type="Proteomes" id="UP000240638"/>
    </source>
</evidence>
<evidence type="ECO:0000313" key="2">
    <source>
        <dbReference type="EMBL" id="PTB20233.1"/>
    </source>
</evidence>
<keyword evidence="1" id="KW-0812">Transmembrane</keyword>
<organism evidence="2 3">
    <name type="scientific">Trinickia symbiotica</name>
    <dbReference type="NCBI Taxonomy" id="863227"/>
    <lineage>
        <taxon>Bacteria</taxon>
        <taxon>Pseudomonadati</taxon>
        <taxon>Pseudomonadota</taxon>
        <taxon>Betaproteobacteria</taxon>
        <taxon>Burkholderiales</taxon>
        <taxon>Burkholderiaceae</taxon>
        <taxon>Trinickia</taxon>
    </lineage>
</organism>
<reference evidence="2 3" key="1">
    <citation type="submission" date="2018-03" db="EMBL/GenBank/DDBJ databases">
        <title>Whole genome analyses suggest that Burkholderia sensu lato contains two further novel genera in the rhizoxinica-symbiotica group Mycetohabitans gen. nov., and Trinickia gen. nov.: implications for the evolution of diazotrophy and nodulation in the Burkholderiaceae.</title>
        <authorList>
            <person name="Estrada De Los Santos P."/>
            <person name="Palmer M."/>
            <person name="Chavez-Ramirez B."/>
            <person name="Steenkamp E.T."/>
            <person name="Hirsch A.M."/>
            <person name="Manyaka P."/>
            <person name="Maluk M."/>
            <person name="Lafos M."/>
            <person name="Crook M."/>
            <person name="Gross E."/>
            <person name="Simon M.F."/>
            <person name="Bueno Dos Reis Junior F."/>
            <person name="Poole P.S."/>
            <person name="Venter S.N."/>
            <person name="James E.K."/>
        </authorList>
    </citation>
    <scope>NUCLEOTIDE SEQUENCE [LARGE SCALE GENOMIC DNA]</scope>
    <source>
        <strain evidence="2 3">JPY-366</strain>
    </source>
</reference>
<dbReference type="InterPro" id="IPR007047">
    <property type="entry name" value="Flp_Fap"/>
</dbReference>
<accession>A0A2T3XUN2</accession>
<protein>
    <submittedName>
        <fullName evidence="2">Flp family type IVb pilin</fullName>
    </submittedName>
</protein>
<name>A0A2T3XUN2_9BURK</name>
<feature type="transmembrane region" description="Helical" evidence="1">
    <location>
        <begin position="21"/>
        <end position="41"/>
    </location>
</feature>
<evidence type="ECO:0000256" key="1">
    <source>
        <dbReference type="SAM" id="Phobius"/>
    </source>
</evidence>
<proteinExistence type="predicted"/>
<keyword evidence="1" id="KW-1133">Transmembrane helix</keyword>
<keyword evidence="1" id="KW-0472">Membrane</keyword>